<dbReference type="GO" id="GO:0047355">
    <property type="term" value="F:CDP-glycerol glycerophosphotransferase activity"/>
    <property type="evidence" value="ECO:0007669"/>
    <property type="project" value="InterPro"/>
</dbReference>
<dbReference type="InterPro" id="IPR007554">
    <property type="entry name" value="Glycerophosphate_synth"/>
</dbReference>
<dbReference type="PANTHER" id="PTHR37316:SF3">
    <property type="entry name" value="TEICHOIC ACID GLYCEROL-PHOSPHATE TRANSFERASE"/>
    <property type="match status" value="1"/>
</dbReference>
<dbReference type="STRING" id="1122204.SAMN05421781_2613"/>
<proteinExistence type="predicted"/>
<organism evidence="1 2">
    <name type="scientific">Marinococcus luteus</name>
    <dbReference type="NCBI Taxonomy" id="1122204"/>
    <lineage>
        <taxon>Bacteria</taxon>
        <taxon>Bacillati</taxon>
        <taxon>Bacillota</taxon>
        <taxon>Bacilli</taxon>
        <taxon>Bacillales</taxon>
        <taxon>Bacillaceae</taxon>
        <taxon>Marinococcus</taxon>
    </lineage>
</organism>
<dbReference type="Pfam" id="PF04464">
    <property type="entry name" value="Glyphos_transf"/>
    <property type="match status" value="1"/>
</dbReference>
<sequence>MKAPAIKTHYRTPVQQLKKRQSPWKEKQYSCRTKEWLGDEYGITIRIEIGDDRLPKRIEEEYSFIEWAAGPEWENRVRVPLRFFAADVRNGRSFSTFEGYVPYVLLEKLSADVPFKAVGWAVLSNRREGIRFRLKTGRSGTTWLQKGTISVNEKGCLFRPVINKFNNLELKVTRPSGKKVKLFPAYLMDVEAVDDGWVLLGTASKHLLEANGWPSKLQLILKKRGEPKKYYYPVEWKNDKWWSSTVELEASSHFTGVWDFYIADASEKPLWRHRLHMPAKDIAKASKWYAPHYEKGAVSFRLYRTQNYSASVMIQTENVKLYTVRASYEQGTIHFRGTLYWNRYTPDTWELVWKNRDTNEEASVPVHVYKLHSRQAQYVFHGEVTDLFKNKAGREKHPYRFGRSDLYLRVTRNGEEIDYRLRSNSRNLVKNTKLEWYHQDKIYRHQFYRTTSKRVAFSIDEIDIAKDITSMKVKNGKFIIEGQARFTTLTRNLRPRQRVTVVVKNRETEDEHHFSIKNQHLKDNWVQFEAEAAFEDFRALHGDKAVLDMHIRLHAGEFMHERKLGKKDFIYYKDEILHSWVLEEEDRAVSWYVTYTPRGNVKIETTTYPRKHFLKLQEENARMQKAEKKPAVWVIGERPDTAQDTGYHFFRYCRTAHPEMAVYYAIEEDSMDREAVEKLGNVLIIGSDEHVDVCLRATAFFGSHDIEYFLPFKGPLMESYRSGLRVFLQHGVLGRKRVEYNREYYKYPFHLFCVSSKSEKKMVMKKMHYDEETVQVTGLSRFDNLLEGPPAERKIIFIPTWREWLHSKETFLESEYYRRYKSFLENPKLHRFLEKNDVVLQFYPHYRMQQYTDAFDRINSDKIEVVKLGKKTVQQLLKESMLMITDYSSVSFDFTYMQKPVIYYHFDTKRFFQGGSLRPLEETFLGDVVHSEEELLKSLRRHLKRGWTEKKAVSENREMIFSHSDKHNAARIFQAAEELEEENR</sequence>
<keyword evidence="1" id="KW-0808">Transferase</keyword>
<name>A0A1H2X402_9BACI</name>
<dbReference type="InterPro" id="IPR043148">
    <property type="entry name" value="TagF_C"/>
</dbReference>
<evidence type="ECO:0000313" key="2">
    <source>
        <dbReference type="Proteomes" id="UP000199488"/>
    </source>
</evidence>
<protein>
    <submittedName>
        <fullName evidence="1">CDP-glycerol glycerophosphotransferase, TagB/SpsB family</fullName>
    </submittedName>
</protein>
<dbReference type="RefSeq" id="WP_176967771.1">
    <property type="nucleotide sequence ID" value="NZ_FNNC01000006.1"/>
</dbReference>
<dbReference type="EMBL" id="FNNC01000006">
    <property type="protein sequence ID" value="SDW86989.1"/>
    <property type="molecule type" value="Genomic_DNA"/>
</dbReference>
<dbReference type="Proteomes" id="UP000199488">
    <property type="component" value="Unassembled WGS sequence"/>
</dbReference>
<keyword evidence="2" id="KW-1185">Reference proteome</keyword>
<dbReference type="PANTHER" id="PTHR37316">
    <property type="entry name" value="TEICHOIC ACID GLYCEROL-PHOSPHATE PRIMASE"/>
    <property type="match status" value="1"/>
</dbReference>
<dbReference type="InterPro" id="IPR051612">
    <property type="entry name" value="Teichoic_Acid_Biosynth"/>
</dbReference>
<dbReference type="AlphaFoldDB" id="A0A1H2X402"/>
<dbReference type="SUPFAM" id="SSF53756">
    <property type="entry name" value="UDP-Glycosyltransferase/glycogen phosphorylase"/>
    <property type="match status" value="1"/>
</dbReference>
<dbReference type="GO" id="GO:0016020">
    <property type="term" value="C:membrane"/>
    <property type="evidence" value="ECO:0007669"/>
    <property type="project" value="InterPro"/>
</dbReference>
<reference evidence="1 2" key="1">
    <citation type="submission" date="2016-10" db="EMBL/GenBank/DDBJ databases">
        <authorList>
            <person name="de Groot N.N."/>
        </authorList>
    </citation>
    <scope>NUCLEOTIDE SEQUENCE [LARGE SCALE GENOMIC DNA]</scope>
    <source>
        <strain evidence="1 2">DSM 23126</strain>
    </source>
</reference>
<evidence type="ECO:0000313" key="1">
    <source>
        <dbReference type="EMBL" id="SDW86989.1"/>
    </source>
</evidence>
<gene>
    <name evidence="1" type="ORF">SAMN05421781_2613</name>
</gene>
<accession>A0A1H2X402</accession>
<dbReference type="Gene3D" id="3.40.50.12580">
    <property type="match status" value="1"/>
</dbReference>